<sequence length="451" mass="48694">MPLGLEMEIVVLNDLTFRSKTGVLIDSLAFSMLILVVPFQLKALGYMHVASLTGWIVFAGGVGEVIGSLPIAMWSEAHDTRKSPYVAGILMVIISQVMFMEAPSYWVMCLARCLQGIGSAARMVIGPAVVCDQSPSQVVGRQLGIALSGVTVGSEFCFLDRQLIGGPLYSHFGFRGPFVFGVIAVFPVLALWLLIVQVRYVPGSPSSADRSDEIPLESERRGSNDMGTTVISDQVQNNISSVKVLRLMLQSPRAVTAFCIVFIHGMLDVLLQPVIPSHLNGIWGLNVSQVGLVFLASTIPAVFAVLLSGWLADRRGVSVVVVITSTIAMAWFVILSMAEHLSLFIIVYFFASFFGTGVLAPLLAEFASISRGIDGVGYAHVYGALYLALGVGTTIGPALSGQMYDNISKGWMAICLMAVGLHALCAVVTFFYIGEKPLAQRFFQRIRWLVS</sequence>
<dbReference type="PANTHER" id="PTHR23506:SF23">
    <property type="entry name" value="GH10249P"/>
    <property type="match status" value="1"/>
</dbReference>
<dbReference type="GO" id="GO:0016020">
    <property type="term" value="C:membrane"/>
    <property type="evidence" value="ECO:0007669"/>
    <property type="project" value="UniProtKB-SubCell"/>
</dbReference>
<dbReference type="PANTHER" id="PTHR23506">
    <property type="entry name" value="GH10249P"/>
    <property type="match status" value="1"/>
</dbReference>
<feature type="transmembrane region" description="Helical" evidence="7">
    <location>
        <begin position="376"/>
        <end position="399"/>
    </location>
</feature>
<keyword evidence="10" id="KW-1185">Reference proteome</keyword>
<dbReference type="InterPro" id="IPR011701">
    <property type="entry name" value="MFS"/>
</dbReference>
<dbReference type="Proteomes" id="UP000219338">
    <property type="component" value="Unassembled WGS sequence"/>
</dbReference>
<keyword evidence="2" id="KW-0813">Transport</keyword>
<name>A0A284RQT0_ARMOS</name>
<feature type="transmembrane region" description="Helical" evidence="7">
    <location>
        <begin position="317"/>
        <end position="335"/>
    </location>
</feature>
<feature type="transmembrane region" description="Helical" evidence="7">
    <location>
        <begin position="255"/>
        <end position="275"/>
    </location>
</feature>
<dbReference type="SUPFAM" id="SSF103473">
    <property type="entry name" value="MFS general substrate transporter"/>
    <property type="match status" value="1"/>
</dbReference>
<feature type="transmembrane region" description="Helical" evidence="7">
    <location>
        <begin position="287"/>
        <end position="310"/>
    </location>
</feature>
<dbReference type="AlphaFoldDB" id="A0A284RQT0"/>
<evidence type="ECO:0000256" key="3">
    <source>
        <dbReference type="ARBA" id="ARBA00022692"/>
    </source>
</evidence>
<evidence type="ECO:0000259" key="8">
    <source>
        <dbReference type="PROSITE" id="PS50850"/>
    </source>
</evidence>
<keyword evidence="3 7" id="KW-0812">Transmembrane</keyword>
<feature type="transmembrane region" description="Helical" evidence="7">
    <location>
        <begin position="21"/>
        <end position="41"/>
    </location>
</feature>
<keyword evidence="4 7" id="KW-1133">Transmembrane helix</keyword>
<feature type="transmembrane region" description="Helical" evidence="7">
    <location>
        <begin position="411"/>
        <end position="433"/>
    </location>
</feature>
<dbReference type="OrthoDB" id="440553at2759"/>
<evidence type="ECO:0000313" key="9">
    <source>
        <dbReference type="EMBL" id="SJL11078.1"/>
    </source>
</evidence>
<dbReference type="InterPro" id="IPR050930">
    <property type="entry name" value="MFS_Vesicular_Transporter"/>
</dbReference>
<dbReference type="InterPro" id="IPR036259">
    <property type="entry name" value="MFS_trans_sf"/>
</dbReference>
<dbReference type="EMBL" id="FUEG01000013">
    <property type="protein sequence ID" value="SJL11078.1"/>
    <property type="molecule type" value="Genomic_DNA"/>
</dbReference>
<feature type="region of interest" description="Disordered" evidence="6">
    <location>
        <begin position="203"/>
        <end position="225"/>
    </location>
</feature>
<feature type="transmembrane region" description="Helical" evidence="7">
    <location>
        <begin position="178"/>
        <end position="196"/>
    </location>
</feature>
<gene>
    <name evidence="9" type="ORF">ARMOST_14479</name>
</gene>
<evidence type="ECO:0000256" key="4">
    <source>
        <dbReference type="ARBA" id="ARBA00022989"/>
    </source>
</evidence>
<dbReference type="PROSITE" id="PS50850">
    <property type="entry name" value="MFS"/>
    <property type="match status" value="1"/>
</dbReference>
<evidence type="ECO:0000256" key="6">
    <source>
        <dbReference type="SAM" id="MobiDB-lite"/>
    </source>
</evidence>
<dbReference type="Pfam" id="PF07690">
    <property type="entry name" value="MFS_1"/>
    <property type="match status" value="1"/>
</dbReference>
<dbReference type="InterPro" id="IPR020846">
    <property type="entry name" value="MFS_dom"/>
</dbReference>
<evidence type="ECO:0000256" key="2">
    <source>
        <dbReference type="ARBA" id="ARBA00022448"/>
    </source>
</evidence>
<feature type="transmembrane region" description="Helical" evidence="7">
    <location>
        <begin position="85"/>
        <end position="106"/>
    </location>
</feature>
<proteinExistence type="predicted"/>
<accession>A0A284RQT0</accession>
<evidence type="ECO:0000256" key="1">
    <source>
        <dbReference type="ARBA" id="ARBA00004141"/>
    </source>
</evidence>
<protein>
    <recommendedName>
        <fullName evidence="8">Major facilitator superfamily (MFS) profile domain-containing protein</fullName>
    </recommendedName>
</protein>
<evidence type="ECO:0000256" key="5">
    <source>
        <dbReference type="ARBA" id="ARBA00023136"/>
    </source>
</evidence>
<keyword evidence="5 7" id="KW-0472">Membrane</keyword>
<evidence type="ECO:0000256" key="7">
    <source>
        <dbReference type="SAM" id="Phobius"/>
    </source>
</evidence>
<dbReference type="CDD" id="cd17325">
    <property type="entry name" value="MFS_MdtG_SLC18_like"/>
    <property type="match status" value="1"/>
</dbReference>
<dbReference type="OMA" id="SPRIWAD"/>
<reference evidence="10" key="1">
    <citation type="journal article" date="2017" name="Nat. Ecol. Evol.">
        <title>Genome expansion and lineage-specific genetic innovations in the forest pathogenic fungi Armillaria.</title>
        <authorList>
            <person name="Sipos G."/>
            <person name="Prasanna A.N."/>
            <person name="Walter M.C."/>
            <person name="O'Connor E."/>
            <person name="Balint B."/>
            <person name="Krizsan K."/>
            <person name="Kiss B."/>
            <person name="Hess J."/>
            <person name="Varga T."/>
            <person name="Slot J."/>
            <person name="Riley R."/>
            <person name="Boka B."/>
            <person name="Rigling D."/>
            <person name="Barry K."/>
            <person name="Lee J."/>
            <person name="Mihaltcheva S."/>
            <person name="LaButti K."/>
            <person name="Lipzen A."/>
            <person name="Waldron R."/>
            <person name="Moloney N.M."/>
            <person name="Sperisen C."/>
            <person name="Kredics L."/>
            <person name="Vagvoelgyi C."/>
            <person name="Patrignani A."/>
            <person name="Fitzpatrick D."/>
            <person name="Nagy I."/>
            <person name="Doyle S."/>
            <person name="Anderson J.B."/>
            <person name="Grigoriev I.V."/>
            <person name="Gueldener U."/>
            <person name="Muensterkoetter M."/>
            <person name="Nagy L.G."/>
        </authorList>
    </citation>
    <scope>NUCLEOTIDE SEQUENCE [LARGE SCALE GENOMIC DNA]</scope>
    <source>
        <strain evidence="10">C18/9</strain>
    </source>
</reference>
<feature type="compositionally biased region" description="Basic and acidic residues" evidence="6">
    <location>
        <begin position="209"/>
        <end position="223"/>
    </location>
</feature>
<feature type="transmembrane region" description="Helical" evidence="7">
    <location>
        <begin position="53"/>
        <end position="73"/>
    </location>
</feature>
<organism evidence="9 10">
    <name type="scientific">Armillaria ostoyae</name>
    <name type="common">Armillaria root rot fungus</name>
    <dbReference type="NCBI Taxonomy" id="47428"/>
    <lineage>
        <taxon>Eukaryota</taxon>
        <taxon>Fungi</taxon>
        <taxon>Dikarya</taxon>
        <taxon>Basidiomycota</taxon>
        <taxon>Agaricomycotina</taxon>
        <taxon>Agaricomycetes</taxon>
        <taxon>Agaricomycetidae</taxon>
        <taxon>Agaricales</taxon>
        <taxon>Marasmiineae</taxon>
        <taxon>Physalacriaceae</taxon>
        <taxon>Armillaria</taxon>
    </lineage>
</organism>
<comment type="subcellular location">
    <subcellularLocation>
        <location evidence="1">Membrane</location>
        <topology evidence="1">Multi-pass membrane protein</topology>
    </subcellularLocation>
</comment>
<evidence type="ECO:0000313" key="10">
    <source>
        <dbReference type="Proteomes" id="UP000219338"/>
    </source>
</evidence>
<dbReference type="GO" id="GO:0022857">
    <property type="term" value="F:transmembrane transporter activity"/>
    <property type="evidence" value="ECO:0007669"/>
    <property type="project" value="InterPro"/>
</dbReference>
<dbReference type="Gene3D" id="1.20.1250.20">
    <property type="entry name" value="MFS general substrate transporter like domains"/>
    <property type="match status" value="2"/>
</dbReference>
<feature type="transmembrane region" description="Helical" evidence="7">
    <location>
        <begin position="341"/>
        <end position="364"/>
    </location>
</feature>
<feature type="domain" description="Major facilitator superfamily (MFS) profile" evidence="8">
    <location>
        <begin position="15"/>
        <end position="437"/>
    </location>
</feature>
<dbReference type="STRING" id="47428.A0A284RQT0"/>